<keyword evidence="1 2" id="KW-0732">Signal</keyword>
<dbReference type="Gene3D" id="3.40.190.170">
    <property type="entry name" value="Bacterial extracellular solute-binding protein, family 7"/>
    <property type="match status" value="1"/>
</dbReference>
<dbReference type="PANTHER" id="PTHR33376">
    <property type="match status" value="1"/>
</dbReference>
<dbReference type="Pfam" id="PF03480">
    <property type="entry name" value="DctP"/>
    <property type="match status" value="1"/>
</dbReference>
<keyword evidence="4" id="KW-1185">Reference proteome</keyword>
<dbReference type="InterPro" id="IPR038404">
    <property type="entry name" value="TRAP_DctP_sf"/>
</dbReference>
<evidence type="ECO:0000313" key="3">
    <source>
        <dbReference type="EMBL" id="MBR0665357.1"/>
    </source>
</evidence>
<reference evidence="4" key="1">
    <citation type="journal article" date="2021" name="Syst. Appl. Microbiol.">
        <title>Roseomonas hellenica sp. nov., isolated from roots of wild-growing Alkanna tinctoria.</title>
        <authorList>
            <person name="Rat A."/>
            <person name="Naranjo H.D."/>
            <person name="Lebbe L."/>
            <person name="Cnockaert M."/>
            <person name="Krigas N."/>
            <person name="Grigoriadou K."/>
            <person name="Maloupa E."/>
            <person name="Willems A."/>
        </authorList>
    </citation>
    <scope>NUCLEOTIDE SEQUENCE [LARGE SCALE GENOMIC DNA]</scope>
    <source>
        <strain evidence="4">LMG 31523</strain>
    </source>
</reference>
<dbReference type="RefSeq" id="WP_211853024.1">
    <property type="nucleotide sequence ID" value="NZ_JAAGBB010000014.1"/>
</dbReference>
<proteinExistence type="predicted"/>
<protein>
    <submittedName>
        <fullName evidence="3">TRAP transporter substrate-binding protein</fullName>
    </submittedName>
</protein>
<dbReference type="CDD" id="cd13602">
    <property type="entry name" value="PBP2_TRAP_BpDctp6_7"/>
    <property type="match status" value="1"/>
</dbReference>
<sequence>MLRHLRRAVAALCLLALPLAPAAAQQGPAMPLRITGHFAANQKHIDIERAFYGGLAAETDINLQITYNPMDQVGVQAADALRHLRSGAFDVMSVVIGPVARDEPFFDGLDLIGVSPTVAELRTAVDAGREAFDRRLLDRFGARAVALWPFGPQYFFCNAPVRSVADLRGLKVRSYTPSMTALLTHLGASPISLQFSEVYPALQRGVVACGITSAVSAYAGNWGEVITHVLPLSLAGGIQGHFMSAQAWRRFSPQQQEALSRAFARLERELWQLAEVSDAESLACLGGQPACTGRRFSTTIAAVPPEDEARVRDAVTAVVLPTFRDGCNRVWADCSTTWNRSIGAARGYVIP</sequence>
<comment type="caution">
    <text evidence="3">The sequence shown here is derived from an EMBL/GenBank/DDBJ whole genome shotgun (WGS) entry which is preliminary data.</text>
</comment>
<feature type="chain" id="PRO_5045953659" evidence="2">
    <location>
        <begin position="23"/>
        <end position="351"/>
    </location>
</feature>
<dbReference type="InterPro" id="IPR018389">
    <property type="entry name" value="DctP_fam"/>
</dbReference>
<evidence type="ECO:0000313" key="4">
    <source>
        <dbReference type="Proteomes" id="UP001196870"/>
    </source>
</evidence>
<dbReference type="PANTHER" id="PTHR33376:SF4">
    <property type="entry name" value="SIALIC ACID-BINDING PERIPLASMIC PROTEIN SIAP"/>
    <property type="match status" value="1"/>
</dbReference>
<dbReference type="NCBIfam" id="NF037995">
    <property type="entry name" value="TRAP_S1"/>
    <property type="match status" value="1"/>
</dbReference>
<accession>A0ABS5EYH7</accession>
<dbReference type="Proteomes" id="UP001196870">
    <property type="component" value="Unassembled WGS sequence"/>
</dbReference>
<dbReference type="EMBL" id="JAAGBB010000014">
    <property type="protein sequence ID" value="MBR0665357.1"/>
    <property type="molecule type" value="Genomic_DNA"/>
</dbReference>
<organism evidence="3 4">
    <name type="scientific">Plastoroseomonas hellenica</name>
    <dbReference type="NCBI Taxonomy" id="2687306"/>
    <lineage>
        <taxon>Bacteria</taxon>
        <taxon>Pseudomonadati</taxon>
        <taxon>Pseudomonadota</taxon>
        <taxon>Alphaproteobacteria</taxon>
        <taxon>Acetobacterales</taxon>
        <taxon>Acetobacteraceae</taxon>
        <taxon>Plastoroseomonas</taxon>
    </lineage>
</organism>
<evidence type="ECO:0000256" key="1">
    <source>
        <dbReference type="ARBA" id="ARBA00022729"/>
    </source>
</evidence>
<evidence type="ECO:0000256" key="2">
    <source>
        <dbReference type="SAM" id="SignalP"/>
    </source>
</evidence>
<feature type="signal peptide" evidence="2">
    <location>
        <begin position="1"/>
        <end position="22"/>
    </location>
</feature>
<name>A0ABS5EYH7_9PROT</name>
<gene>
    <name evidence="3" type="ORF">GXW71_13415</name>
</gene>